<dbReference type="InterPro" id="IPR051356">
    <property type="entry name" value="SOX/SOX-like_TF"/>
</dbReference>
<protein>
    <recommendedName>
        <fullName evidence="5">HMG box domain-containing protein</fullName>
    </recommendedName>
</protein>
<dbReference type="PANTHER" id="PTHR45789">
    <property type="entry name" value="FI18025P1"/>
    <property type="match status" value="1"/>
</dbReference>
<evidence type="ECO:0000256" key="1">
    <source>
        <dbReference type="ARBA" id="ARBA00023125"/>
    </source>
</evidence>
<keyword evidence="1 3" id="KW-0238">DNA-binding</keyword>
<dbReference type="CDD" id="cd01389">
    <property type="entry name" value="HMG-box_ROX1-like"/>
    <property type="match status" value="1"/>
</dbReference>
<dbReference type="InterPro" id="IPR036910">
    <property type="entry name" value="HMG_box_dom_sf"/>
</dbReference>
<feature type="compositionally biased region" description="Low complexity" evidence="4">
    <location>
        <begin position="275"/>
        <end position="289"/>
    </location>
</feature>
<sequence length="533" mass="57631">MLYRSEQSANYPKMTAAELSKILGKKWFGEPPERRAYYTDLAKAAEKEHALKYPDYKFTPAKRGTGRRAKTIRAAVSASQKVTTDSTKARVYKPSPLSALAPAPASTSPQSTSSHLMMPSLHRFLGQGVSHSAGSFPYTTTAKNNSQASTQLVRPVEVEDYRLHHSKSFRSGAQRPKPRHAATPLRPRPTTSSMQSTSYYHAAPGPFDLEIFPSFNFGFPHILSKSQGVSNSSSMSSPGLSASSLLFDPVVPTNWQWTPPTPATPSQFSMSAMTPSSFQSQSQSPMPLSHEVVNPHANVPTFDYFALQDPSRPATFAMNWSHLGPPITEIPLPISGDGAAVATTTAARGDGEYATPASYQWGVGTAVPASAWSNLEAVYDLDLSTPVSPGFRASMNIPIPPAKQNNHNLHNYHNQMMPLSQNASGFTASMLVEQDMSVSPVLSSCSSSFSSMYSLSEQQQPQVHFPQSFLPDDLAIESVASKIGGTTMTMTSTSGYTNTTHVTLLELGHQKNLKLAAASQLASPSLVTYKTFV</sequence>
<dbReference type="Gene3D" id="1.10.30.10">
    <property type="entry name" value="High mobility group box domain"/>
    <property type="match status" value="1"/>
</dbReference>
<dbReference type="PANTHER" id="PTHR45789:SF2">
    <property type="entry name" value="FI18025P1"/>
    <property type="match status" value="1"/>
</dbReference>
<evidence type="ECO:0000259" key="5">
    <source>
        <dbReference type="PROSITE" id="PS50118"/>
    </source>
</evidence>
<gene>
    <name evidence="6" type="ORF">BGZ96_012233</name>
</gene>
<evidence type="ECO:0000256" key="2">
    <source>
        <dbReference type="ARBA" id="ARBA00023242"/>
    </source>
</evidence>
<dbReference type="SUPFAM" id="SSF47095">
    <property type="entry name" value="HMG-box"/>
    <property type="match status" value="1"/>
</dbReference>
<feature type="region of interest" description="Disordered" evidence="4">
    <location>
        <begin position="166"/>
        <end position="198"/>
    </location>
</feature>
<keyword evidence="2 3" id="KW-0539">Nucleus</keyword>
<feature type="region of interest" description="Disordered" evidence="4">
    <location>
        <begin position="266"/>
        <end position="289"/>
    </location>
</feature>
<dbReference type="Proteomes" id="UP001194696">
    <property type="component" value="Unassembled WGS sequence"/>
</dbReference>
<dbReference type="Pfam" id="PF00505">
    <property type="entry name" value="HMG_box"/>
    <property type="match status" value="1"/>
</dbReference>
<evidence type="ECO:0000256" key="4">
    <source>
        <dbReference type="SAM" id="MobiDB-lite"/>
    </source>
</evidence>
<keyword evidence="7" id="KW-1185">Reference proteome</keyword>
<reference evidence="6 7" key="1">
    <citation type="journal article" date="2020" name="Fungal Divers.">
        <title>Resolving the Mortierellaceae phylogeny through synthesis of multi-gene phylogenetics and phylogenomics.</title>
        <authorList>
            <person name="Vandepol N."/>
            <person name="Liber J."/>
            <person name="Desiro A."/>
            <person name="Na H."/>
            <person name="Kennedy M."/>
            <person name="Barry K."/>
            <person name="Grigoriev I.V."/>
            <person name="Miller A.N."/>
            <person name="O'Donnell K."/>
            <person name="Stajich J.E."/>
            <person name="Bonito G."/>
        </authorList>
    </citation>
    <scope>NUCLEOTIDE SEQUENCE [LARGE SCALE GENOMIC DNA]</scope>
    <source>
        <strain evidence="6 7">AD045</strain>
    </source>
</reference>
<dbReference type="InterPro" id="IPR009071">
    <property type="entry name" value="HMG_box_dom"/>
</dbReference>
<name>A0ABQ7JSB8_9FUNG</name>
<proteinExistence type="predicted"/>
<evidence type="ECO:0000313" key="6">
    <source>
        <dbReference type="EMBL" id="KAG0283392.1"/>
    </source>
</evidence>
<organism evidence="6 7">
    <name type="scientific">Linnemannia gamsii</name>
    <dbReference type="NCBI Taxonomy" id="64522"/>
    <lineage>
        <taxon>Eukaryota</taxon>
        <taxon>Fungi</taxon>
        <taxon>Fungi incertae sedis</taxon>
        <taxon>Mucoromycota</taxon>
        <taxon>Mortierellomycotina</taxon>
        <taxon>Mortierellomycetes</taxon>
        <taxon>Mortierellales</taxon>
        <taxon>Mortierellaceae</taxon>
        <taxon>Linnemannia</taxon>
    </lineage>
</organism>
<dbReference type="PROSITE" id="PS50118">
    <property type="entry name" value="HMG_BOX_2"/>
    <property type="match status" value="1"/>
</dbReference>
<feature type="compositionally biased region" description="Polar residues" evidence="4">
    <location>
        <begin position="189"/>
        <end position="198"/>
    </location>
</feature>
<evidence type="ECO:0000313" key="7">
    <source>
        <dbReference type="Proteomes" id="UP001194696"/>
    </source>
</evidence>
<dbReference type="EMBL" id="JAAAIM010000908">
    <property type="protein sequence ID" value="KAG0283392.1"/>
    <property type="molecule type" value="Genomic_DNA"/>
</dbReference>
<evidence type="ECO:0000256" key="3">
    <source>
        <dbReference type="PROSITE-ProRule" id="PRU00267"/>
    </source>
</evidence>
<comment type="caution">
    <text evidence="6">The sequence shown here is derived from an EMBL/GenBank/DDBJ whole genome shotgun (WGS) entry which is preliminary data.</text>
</comment>
<dbReference type="SMART" id="SM00398">
    <property type="entry name" value="HMG"/>
    <property type="match status" value="1"/>
</dbReference>
<accession>A0ABQ7JSB8</accession>
<feature type="DNA-binding region" description="HMG box" evidence="3">
    <location>
        <begin position="1"/>
        <end position="57"/>
    </location>
</feature>
<feature type="domain" description="HMG box" evidence="5">
    <location>
        <begin position="1"/>
        <end position="57"/>
    </location>
</feature>